<evidence type="ECO:0000259" key="5">
    <source>
        <dbReference type="PROSITE" id="PS51337"/>
    </source>
</evidence>
<protein>
    <submittedName>
        <fullName evidence="6">Corrinoid protein</fullName>
    </submittedName>
</protein>
<dbReference type="Proteomes" id="UP000607645">
    <property type="component" value="Unassembled WGS sequence"/>
</dbReference>
<keyword evidence="2" id="KW-0479">Metal-binding</keyword>
<dbReference type="PANTHER" id="PTHR45833">
    <property type="entry name" value="METHIONINE SYNTHASE"/>
    <property type="match status" value="1"/>
</dbReference>
<name>A0A8J6JDY2_9FIRM</name>
<accession>A0A8J6JDY2</accession>
<dbReference type="GO" id="GO:0008705">
    <property type="term" value="F:methionine synthase activity"/>
    <property type="evidence" value="ECO:0007669"/>
    <property type="project" value="TreeGrafter"/>
</dbReference>
<dbReference type="InterPro" id="IPR006158">
    <property type="entry name" value="Cobalamin-bd"/>
</dbReference>
<dbReference type="CDD" id="cd02070">
    <property type="entry name" value="corrinoid_protein_B12-BD"/>
    <property type="match status" value="1"/>
</dbReference>
<evidence type="ECO:0000259" key="4">
    <source>
        <dbReference type="PROSITE" id="PS51332"/>
    </source>
</evidence>
<reference evidence="6" key="1">
    <citation type="submission" date="2020-08" db="EMBL/GenBank/DDBJ databases">
        <title>Genome public.</title>
        <authorList>
            <person name="Liu C."/>
            <person name="Sun Q."/>
        </authorList>
    </citation>
    <scope>NUCLEOTIDE SEQUENCE</scope>
    <source>
        <strain evidence="6">NSJ-52</strain>
    </source>
</reference>
<keyword evidence="3" id="KW-0170">Cobalt</keyword>
<feature type="domain" description="B12-binding" evidence="4">
    <location>
        <begin position="88"/>
        <end position="210"/>
    </location>
</feature>
<evidence type="ECO:0000256" key="1">
    <source>
        <dbReference type="ARBA" id="ARBA00010854"/>
    </source>
</evidence>
<proteinExistence type="inferred from homology"/>
<evidence type="ECO:0000256" key="3">
    <source>
        <dbReference type="ARBA" id="ARBA00023285"/>
    </source>
</evidence>
<dbReference type="Pfam" id="PF02310">
    <property type="entry name" value="B12-binding"/>
    <property type="match status" value="1"/>
</dbReference>
<dbReference type="PANTHER" id="PTHR45833:SF1">
    <property type="entry name" value="METHIONINE SYNTHASE"/>
    <property type="match status" value="1"/>
</dbReference>
<dbReference type="SUPFAM" id="SSF47644">
    <property type="entry name" value="Methionine synthase domain"/>
    <property type="match status" value="1"/>
</dbReference>
<dbReference type="Pfam" id="PF02607">
    <property type="entry name" value="B12-binding_2"/>
    <property type="match status" value="1"/>
</dbReference>
<comment type="caution">
    <text evidence="6">The sequence shown here is derived from an EMBL/GenBank/DDBJ whole genome shotgun (WGS) entry which is preliminary data.</text>
</comment>
<dbReference type="GO" id="GO:0031419">
    <property type="term" value="F:cobalamin binding"/>
    <property type="evidence" value="ECO:0007669"/>
    <property type="project" value="InterPro"/>
</dbReference>
<dbReference type="InterPro" id="IPR050554">
    <property type="entry name" value="Met_Synthase/Corrinoid"/>
</dbReference>
<dbReference type="SUPFAM" id="SSF52242">
    <property type="entry name" value="Cobalamin (vitamin B12)-binding domain"/>
    <property type="match status" value="1"/>
</dbReference>
<dbReference type="InterPro" id="IPR003759">
    <property type="entry name" value="Cbl-bd_cap"/>
</dbReference>
<evidence type="ECO:0000313" key="7">
    <source>
        <dbReference type="Proteomes" id="UP000607645"/>
    </source>
</evidence>
<organism evidence="6 7">
    <name type="scientific">Lawsonibacter faecis</name>
    <dbReference type="NCBI Taxonomy" id="2763052"/>
    <lineage>
        <taxon>Bacteria</taxon>
        <taxon>Bacillati</taxon>
        <taxon>Bacillota</taxon>
        <taxon>Clostridia</taxon>
        <taxon>Eubacteriales</taxon>
        <taxon>Oscillospiraceae</taxon>
        <taxon>Lawsonibacter</taxon>
    </lineage>
</organism>
<gene>
    <name evidence="6" type="ORF">H8S62_15055</name>
</gene>
<dbReference type="GO" id="GO:0005829">
    <property type="term" value="C:cytosol"/>
    <property type="evidence" value="ECO:0007669"/>
    <property type="project" value="TreeGrafter"/>
</dbReference>
<feature type="domain" description="B12-binding N-terminal" evidence="5">
    <location>
        <begin position="1"/>
        <end position="88"/>
    </location>
</feature>
<dbReference type="RefSeq" id="WP_186920123.1">
    <property type="nucleotide sequence ID" value="NZ_JACOPQ010000014.1"/>
</dbReference>
<dbReference type="AlphaFoldDB" id="A0A8J6JDY2"/>
<dbReference type="GO" id="GO:0046653">
    <property type="term" value="P:tetrahydrofolate metabolic process"/>
    <property type="evidence" value="ECO:0007669"/>
    <property type="project" value="TreeGrafter"/>
</dbReference>
<dbReference type="PROSITE" id="PS51337">
    <property type="entry name" value="B12_BINDING_NTER"/>
    <property type="match status" value="1"/>
</dbReference>
<dbReference type="EMBL" id="JACOPQ010000014">
    <property type="protein sequence ID" value="MBC5738328.1"/>
    <property type="molecule type" value="Genomic_DNA"/>
</dbReference>
<dbReference type="GO" id="GO:0050667">
    <property type="term" value="P:homocysteine metabolic process"/>
    <property type="evidence" value="ECO:0007669"/>
    <property type="project" value="TreeGrafter"/>
</dbReference>
<dbReference type="Gene3D" id="1.10.1240.10">
    <property type="entry name" value="Methionine synthase domain"/>
    <property type="match status" value="1"/>
</dbReference>
<sequence length="210" mass="22479">MDILNEISQAMQKGRAKLVRELVPKAMEEGISAKQILEEGLLAGMNIVGDKFQNNEIFVPEVLIAARAMNAGTELLKPYLADADTRPMGKACLGTVKGDLHDIGKNLVRMMFEGKGIEVIDLGVDVSAETFVQTAIEQDCDIIACSALLTTTMPVMEEVVRRADQAGIRDRVKIMVGGAPVTEKFRASIGADVYTADAASAANAAAEILK</sequence>
<dbReference type="InterPro" id="IPR036724">
    <property type="entry name" value="Cobalamin-bd_sf"/>
</dbReference>
<dbReference type="Gene3D" id="3.40.50.280">
    <property type="entry name" value="Cobalamin-binding domain"/>
    <property type="match status" value="1"/>
</dbReference>
<dbReference type="InterPro" id="IPR036594">
    <property type="entry name" value="Meth_synthase_dom"/>
</dbReference>
<dbReference type="PROSITE" id="PS51332">
    <property type="entry name" value="B12_BINDING"/>
    <property type="match status" value="1"/>
</dbReference>
<evidence type="ECO:0000256" key="2">
    <source>
        <dbReference type="ARBA" id="ARBA00022723"/>
    </source>
</evidence>
<evidence type="ECO:0000313" key="6">
    <source>
        <dbReference type="EMBL" id="MBC5738328.1"/>
    </source>
</evidence>
<dbReference type="FunFam" id="3.40.50.280:FF:000003">
    <property type="entry name" value="Dimethylamine methyltransferase corrinoid protein"/>
    <property type="match status" value="1"/>
</dbReference>
<dbReference type="GO" id="GO:0046872">
    <property type="term" value="F:metal ion binding"/>
    <property type="evidence" value="ECO:0007669"/>
    <property type="project" value="UniProtKB-KW"/>
</dbReference>
<dbReference type="SMART" id="SM01018">
    <property type="entry name" value="B12-binding_2"/>
    <property type="match status" value="1"/>
</dbReference>
<comment type="similarity">
    <text evidence="1">Belongs to the methylamine corrinoid protein family.</text>
</comment>
<keyword evidence="7" id="KW-1185">Reference proteome</keyword>